<proteinExistence type="predicted"/>
<comment type="caution">
    <text evidence="1">The sequence shown here is derived from an EMBL/GenBank/DDBJ whole genome shotgun (WGS) entry which is preliminary data.</text>
</comment>
<dbReference type="RefSeq" id="WP_120601549.1">
    <property type="nucleotide sequence ID" value="NZ_JABFJX010000048.1"/>
</dbReference>
<keyword evidence="2" id="KW-1185">Reference proteome</keyword>
<dbReference type="AlphaFoldDB" id="A0A3A8KG28"/>
<organism evidence="1 2">
    <name type="scientific">Corallococcus carmarthensis</name>
    <dbReference type="NCBI Taxonomy" id="2316728"/>
    <lineage>
        <taxon>Bacteria</taxon>
        <taxon>Pseudomonadati</taxon>
        <taxon>Myxococcota</taxon>
        <taxon>Myxococcia</taxon>
        <taxon>Myxococcales</taxon>
        <taxon>Cystobacterineae</taxon>
        <taxon>Myxococcaceae</taxon>
        <taxon>Corallococcus</taxon>
    </lineage>
</organism>
<sequence length="105" mass="11815">MASTHIKCARELNLHAVKPPIYNSGYWDFSPEEAAQLVGGTIYLHETKGKRSYFGGTVLSYEVVEVPEKANAKRIMFRIHSTAEAKNKEWRGTNHVRAWTGGILP</sequence>
<protein>
    <submittedName>
        <fullName evidence="1">Uncharacterized protein</fullName>
    </submittedName>
</protein>
<accession>A0A3A8KG28</accession>
<dbReference type="EMBL" id="RAWE01000013">
    <property type="protein sequence ID" value="RKH06049.1"/>
    <property type="molecule type" value="Genomic_DNA"/>
</dbReference>
<name>A0A3A8KG28_9BACT</name>
<dbReference type="Proteomes" id="UP000268313">
    <property type="component" value="Unassembled WGS sequence"/>
</dbReference>
<evidence type="ECO:0000313" key="2">
    <source>
        <dbReference type="Proteomes" id="UP000268313"/>
    </source>
</evidence>
<evidence type="ECO:0000313" key="1">
    <source>
        <dbReference type="EMBL" id="RKH06049.1"/>
    </source>
</evidence>
<reference evidence="2" key="1">
    <citation type="submission" date="2018-09" db="EMBL/GenBank/DDBJ databases">
        <authorList>
            <person name="Livingstone P.G."/>
            <person name="Whitworth D.E."/>
        </authorList>
    </citation>
    <scope>NUCLEOTIDE SEQUENCE [LARGE SCALE GENOMIC DNA]</scope>
    <source>
        <strain evidence="2">CA043D</strain>
    </source>
</reference>
<dbReference type="OrthoDB" id="6203947at2"/>
<gene>
    <name evidence="1" type="ORF">D7X32_06050</name>
</gene>